<dbReference type="PANTHER" id="PTHR47723:SF19">
    <property type="entry name" value="POLYNUCLEOTIDYL TRANSFERASE, RIBONUCLEASE H-LIKE SUPERFAMILY PROTEIN"/>
    <property type="match status" value="1"/>
</dbReference>
<sequence length="295" mass="33073">MVKAGSRIHNHIHWVLGDGEISFWEDIWWGDKPLSELCNPGARLTCQKVKDFWRAGVWNEYRVQRVLVPLGVPLEAVADIIKDQWSGCEIGGELETSTWKERPRKQIKMIRWIPPDTGWLKLNIEGIWSRTGAGARGVLRDDNGSLICGFKSNIVASSMTDAILQAMCIGLNMTMERGPSIWIETGDHSVVKLLTATQHGAAALRHRITEVRNRMKPINTKVSLISKEGNRVAQYLAQQGCSSAQYEVVEHFSAPHMVMSEVMVTQKMALAASFCPLKNYGRNFISVLEALMKMA</sequence>
<comment type="caution">
    <text evidence="2">The sequence shown here is derived from an EMBL/GenBank/DDBJ whole genome shotgun (WGS) entry which is preliminary data.</text>
</comment>
<organism evidence="2">
    <name type="scientific">Salvia splendens</name>
    <name type="common">Scarlet sage</name>
    <dbReference type="NCBI Taxonomy" id="180675"/>
    <lineage>
        <taxon>Eukaryota</taxon>
        <taxon>Viridiplantae</taxon>
        <taxon>Streptophyta</taxon>
        <taxon>Embryophyta</taxon>
        <taxon>Tracheophyta</taxon>
        <taxon>Spermatophyta</taxon>
        <taxon>Magnoliopsida</taxon>
        <taxon>eudicotyledons</taxon>
        <taxon>Gunneridae</taxon>
        <taxon>Pentapetalae</taxon>
        <taxon>asterids</taxon>
        <taxon>lamiids</taxon>
        <taxon>Lamiales</taxon>
        <taxon>Lamiaceae</taxon>
        <taxon>Nepetoideae</taxon>
        <taxon>Mentheae</taxon>
        <taxon>Salviinae</taxon>
        <taxon>Salvia</taxon>
        <taxon>Salvia subgen. Calosphace</taxon>
        <taxon>core Calosphace</taxon>
    </lineage>
</organism>
<dbReference type="InterPro" id="IPR012337">
    <property type="entry name" value="RNaseH-like_sf"/>
</dbReference>
<dbReference type="InterPro" id="IPR053151">
    <property type="entry name" value="RNase_H-like"/>
</dbReference>
<evidence type="ECO:0000313" key="3">
    <source>
        <dbReference type="Proteomes" id="UP000298416"/>
    </source>
</evidence>
<accession>A0A8X8WQM9</accession>
<reference evidence="2" key="1">
    <citation type="submission" date="2018-01" db="EMBL/GenBank/DDBJ databases">
        <authorList>
            <person name="Mao J.F."/>
        </authorList>
    </citation>
    <scope>NUCLEOTIDE SEQUENCE</scope>
    <source>
        <strain evidence="2">Huo1</strain>
        <tissue evidence="2">Leaf</tissue>
    </source>
</reference>
<dbReference type="PANTHER" id="PTHR47723">
    <property type="entry name" value="OS05G0353850 PROTEIN"/>
    <property type="match status" value="1"/>
</dbReference>
<keyword evidence="3" id="KW-1185">Reference proteome</keyword>
<dbReference type="Proteomes" id="UP000298416">
    <property type="component" value="Unassembled WGS sequence"/>
</dbReference>
<dbReference type="EMBL" id="PNBA02000015">
    <property type="protein sequence ID" value="KAG6400005.1"/>
    <property type="molecule type" value="Genomic_DNA"/>
</dbReference>
<dbReference type="GO" id="GO:0003676">
    <property type="term" value="F:nucleic acid binding"/>
    <property type="evidence" value="ECO:0007669"/>
    <property type="project" value="InterPro"/>
</dbReference>
<name>A0A8X8WQM9_SALSN</name>
<dbReference type="AlphaFoldDB" id="A0A8X8WQM9"/>
<gene>
    <name evidence="2" type="ORF">SASPL_141493</name>
</gene>
<evidence type="ECO:0000313" key="2">
    <source>
        <dbReference type="EMBL" id="KAG6400005.1"/>
    </source>
</evidence>
<dbReference type="InterPro" id="IPR002156">
    <property type="entry name" value="RNaseH_domain"/>
</dbReference>
<evidence type="ECO:0000259" key="1">
    <source>
        <dbReference type="Pfam" id="PF13456"/>
    </source>
</evidence>
<dbReference type="GO" id="GO:0004523">
    <property type="term" value="F:RNA-DNA hybrid ribonuclease activity"/>
    <property type="evidence" value="ECO:0007669"/>
    <property type="project" value="InterPro"/>
</dbReference>
<dbReference type="SUPFAM" id="SSF53098">
    <property type="entry name" value="Ribonuclease H-like"/>
    <property type="match status" value="1"/>
</dbReference>
<dbReference type="InterPro" id="IPR036397">
    <property type="entry name" value="RNaseH_sf"/>
</dbReference>
<dbReference type="CDD" id="cd06222">
    <property type="entry name" value="RNase_H_like"/>
    <property type="match status" value="1"/>
</dbReference>
<feature type="domain" description="RNase H type-1" evidence="1">
    <location>
        <begin position="130"/>
        <end position="239"/>
    </location>
</feature>
<protein>
    <recommendedName>
        <fullName evidence="1">RNase H type-1 domain-containing protein</fullName>
    </recommendedName>
</protein>
<dbReference type="Gene3D" id="3.30.420.10">
    <property type="entry name" value="Ribonuclease H-like superfamily/Ribonuclease H"/>
    <property type="match status" value="1"/>
</dbReference>
<dbReference type="Pfam" id="PF13456">
    <property type="entry name" value="RVT_3"/>
    <property type="match status" value="1"/>
</dbReference>
<proteinExistence type="predicted"/>
<reference evidence="2" key="2">
    <citation type="submission" date="2020-08" db="EMBL/GenBank/DDBJ databases">
        <title>Plant Genome Project.</title>
        <authorList>
            <person name="Zhang R.-G."/>
        </authorList>
    </citation>
    <scope>NUCLEOTIDE SEQUENCE</scope>
    <source>
        <strain evidence="2">Huo1</strain>
        <tissue evidence="2">Leaf</tissue>
    </source>
</reference>
<dbReference type="InterPro" id="IPR044730">
    <property type="entry name" value="RNase_H-like_dom_plant"/>
</dbReference>